<gene>
    <name evidence="2" type="ORF">ALOHA_HF130_AEPn_1_02</name>
</gene>
<sequence length="44" mass="4885">MEPDKKESSQGPCFEFSGKKVQVEVFITNTLALITFAFCLILSS</sequence>
<feature type="transmembrane region" description="Helical" evidence="1">
    <location>
        <begin position="21"/>
        <end position="43"/>
    </location>
</feature>
<proteinExistence type="predicted"/>
<organism evidence="2">
    <name type="scientific">Uncultured bacterium HF130_AEPn_1</name>
    <dbReference type="NCBI Taxonomy" id="663362"/>
    <lineage>
        <taxon>Bacteria</taxon>
        <taxon>environmental samples</taxon>
    </lineage>
</organism>
<evidence type="ECO:0000256" key="1">
    <source>
        <dbReference type="SAM" id="Phobius"/>
    </source>
</evidence>
<reference evidence="2" key="1">
    <citation type="journal article" date="2010" name="Environ. Microbiol.">
        <title>Widespread known and novel phosphonate utilization pathways in marine bacteria revealed by functional screening and metagenomic analyses.</title>
        <authorList>
            <person name="Martinez A."/>
            <person name="Tyson G.W."/>
            <person name="DeLong E.F."/>
        </authorList>
    </citation>
    <scope>NUCLEOTIDE SEQUENCE</scope>
</reference>
<dbReference type="AlphaFoldDB" id="D0E8I1"/>
<keyword evidence="1" id="KW-0812">Transmembrane</keyword>
<keyword evidence="1" id="KW-1133">Transmembrane helix</keyword>
<name>D0E8I1_UNCHF</name>
<accession>D0E8I1</accession>
<evidence type="ECO:0000313" key="2">
    <source>
        <dbReference type="EMBL" id="ACU83546.1"/>
    </source>
</evidence>
<protein>
    <submittedName>
        <fullName evidence="2">Uncharacterized protein</fullName>
    </submittedName>
</protein>
<dbReference type="EMBL" id="GQ422594">
    <property type="protein sequence ID" value="ACU83546.1"/>
    <property type="molecule type" value="Genomic_DNA"/>
</dbReference>
<keyword evidence="1" id="KW-0472">Membrane</keyword>